<reference evidence="9 10" key="1">
    <citation type="journal article" date="2016" name="Nat. Commun.">
        <title>Thousands of microbial genomes shed light on interconnected biogeochemical processes in an aquifer system.</title>
        <authorList>
            <person name="Anantharaman K."/>
            <person name="Brown C.T."/>
            <person name="Hug L.A."/>
            <person name="Sharon I."/>
            <person name="Castelle C.J."/>
            <person name="Probst A.J."/>
            <person name="Thomas B.C."/>
            <person name="Singh A."/>
            <person name="Wilkins M.J."/>
            <person name="Karaoz U."/>
            <person name="Brodie E.L."/>
            <person name="Williams K.H."/>
            <person name="Hubbard S.S."/>
            <person name="Banfield J.F."/>
        </authorList>
    </citation>
    <scope>NUCLEOTIDE SEQUENCE [LARGE SCALE GENOMIC DNA]</scope>
</reference>
<dbReference type="Pfam" id="PF13247">
    <property type="entry name" value="Fer4_11"/>
    <property type="match status" value="1"/>
</dbReference>
<dbReference type="Proteomes" id="UP000178951">
    <property type="component" value="Unassembled WGS sequence"/>
</dbReference>
<dbReference type="PROSITE" id="PS00198">
    <property type="entry name" value="4FE4S_FER_1"/>
    <property type="match status" value="1"/>
</dbReference>
<accession>A0A1F4TSV6</accession>
<feature type="domain" description="4Fe-4S ferredoxin-type" evidence="8">
    <location>
        <begin position="3"/>
        <end position="25"/>
    </location>
</feature>
<keyword evidence="6" id="KW-0408">Iron</keyword>
<dbReference type="STRING" id="1802583.A2311_00915"/>
<dbReference type="SUPFAM" id="SSF54862">
    <property type="entry name" value="4Fe-4S ferredoxins"/>
    <property type="match status" value="1"/>
</dbReference>
<dbReference type="AlphaFoldDB" id="A0A1F4TSV6"/>
<dbReference type="PANTHER" id="PTHR43177">
    <property type="entry name" value="PROTEIN NRFC"/>
    <property type="match status" value="1"/>
</dbReference>
<evidence type="ECO:0000256" key="4">
    <source>
        <dbReference type="ARBA" id="ARBA00022737"/>
    </source>
</evidence>
<evidence type="ECO:0000259" key="8">
    <source>
        <dbReference type="PROSITE" id="PS51379"/>
    </source>
</evidence>
<keyword evidence="5" id="KW-0249">Electron transport</keyword>
<dbReference type="GO" id="GO:0046872">
    <property type="term" value="F:metal ion binding"/>
    <property type="evidence" value="ECO:0007669"/>
    <property type="project" value="UniProtKB-KW"/>
</dbReference>
<evidence type="ECO:0000313" key="10">
    <source>
        <dbReference type="Proteomes" id="UP000178951"/>
    </source>
</evidence>
<keyword evidence="7" id="KW-0411">Iron-sulfur</keyword>
<feature type="domain" description="4Fe-4S ferredoxin-type" evidence="8">
    <location>
        <begin position="37"/>
        <end position="69"/>
    </location>
</feature>
<protein>
    <recommendedName>
        <fullName evidence="8">4Fe-4S ferredoxin-type domain-containing protein</fullName>
    </recommendedName>
</protein>
<evidence type="ECO:0000256" key="6">
    <source>
        <dbReference type="ARBA" id="ARBA00023004"/>
    </source>
</evidence>
<keyword evidence="2" id="KW-0004">4Fe-4S</keyword>
<evidence type="ECO:0000256" key="7">
    <source>
        <dbReference type="ARBA" id="ARBA00023014"/>
    </source>
</evidence>
<evidence type="ECO:0000256" key="3">
    <source>
        <dbReference type="ARBA" id="ARBA00022723"/>
    </source>
</evidence>
<name>A0A1F4TSV6_UNCSA</name>
<evidence type="ECO:0000256" key="2">
    <source>
        <dbReference type="ARBA" id="ARBA00022485"/>
    </source>
</evidence>
<keyword evidence="1" id="KW-0813">Transport</keyword>
<dbReference type="PROSITE" id="PS51379">
    <property type="entry name" value="4FE4S_FER_2"/>
    <property type="match status" value="3"/>
</dbReference>
<keyword evidence="3" id="KW-0479">Metal-binding</keyword>
<organism evidence="9 10">
    <name type="scientific">candidate division WOR-1 bacterium RIFOXYB2_FULL_48_7</name>
    <dbReference type="NCBI Taxonomy" id="1802583"/>
    <lineage>
        <taxon>Bacteria</taxon>
        <taxon>Bacillati</taxon>
        <taxon>Saganbacteria</taxon>
    </lineage>
</organism>
<evidence type="ECO:0000313" key="9">
    <source>
        <dbReference type="EMBL" id="OGC35669.1"/>
    </source>
</evidence>
<dbReference type="CDD" id="cd04410">
    <property type="entry name" value="DMSOR_beta-like"/>
    <property type="match status" value="1"/>
</dbReference>
<gene>
    <name evidence="9" type="ORF">A2311_00915</name>
</gene>
<feature type="domain" description="4Fe-4S ferredoxin-type" evidence="8">
    <location>
        <begin position="70"/>
        <end position="99"/>
    </location>
</feature>
<dbReference type="EMBL" id="MEUF01000022">
    <property type="protein sequence ID" value="OGC35669.1"/>
    <property type="molecule type" value="Genomic_DNA"/>
</dbReference>
<dbReference type="InterPro" id="IPR017900">
    <property type="entry name" value="4Fe4S_Fe_S_CS"/>
</dbReference>
<dbReference type="Gene3D" id="3.30.70.20">
    <property type="match status" value="2"/>
</dbReference>
<dbReference type="GO" id="GO:0051539">
    <property type="term" value="F:4 iron, 4 sulfur cluster binding"/>
    <property type="evidence" value="ECO:0007669"/>
    <property type="project" value="UniProtKB-KW"/>
</dbReference>
<evidence type="ECO:0000256" key="1">
    <source>
        <dbReference type="ARBA" id="ARBA00022448"/>
    </source>
</evidence>
<dbReference type="PANTHER" id="PTHR43177:SF5">
    <property type="entry name" value="ANAEROBIC DIMETHYL SULFOXIDE REDUCTASE CHAIN B-RELATED"/>
    <property type="match status" value="1"/>
</dbReference>
<evidence type="ECO:0000256" key="5">
    <source>
        <dbReference type="ARBA" id="ARBA00022982"/>
    </source>
</evidence>
<sequence>MAKRIYLNLDLCCGCRSCAAACAYGHHLQSLLGHAEVRGEANLPLHCLHCDQPGCASACPNEAMQKQPDGVVLRSHFKCVGCRSCTLGCPFGVIQPDLQKHITPKCDLCVDRLAEGEIPRCVATCTSGALSFEEVDEQVVDKCKNLISVRILSNFVGRRR</sequence>
<dbReference type="InterPro" id="IPR017896">
    <property type="entry name" value="4Fe4S_Fe-S-bd"/>
</dbReference>
<proteinExistence type="predicted"/>
<keyword evidence="4" id="KW-0677">Repeat</keyword>
<comment type="caution">
    <text evidence="9">The sequence shown here is derived from an EMBL/GenBank/DDBJ whole genome shotgun (WGS) entry which is preliminary data.</text>
</comment>
<dbReference type="InterPro" id="IPR050954">
    <property type="entry name" value="ET_IronSulfur_Cluster-Binding"/>
</dbReference>